<dbReference type="RefSeq" id="WP_348029122.1">
    <property type="nucleotide sequence ID" value="NZ_CP129113.1"/>
</dbReference>
<keyword evidence="1" id="KW-0808">Transferase</keyword>
<feature type="domain" description="Galactosyltransferase C-terminal" evidence="3">
    <location>
        <begin position="125"/>
        <end position="186"/>
    </location>
</feature>
<dbReference type="GO" id="GO:0016757">
    <property type="term" value="F:glycosyltransferase activity"/>
    <property type="evidence" value="ECO:0007669"/>
    <property type="project" value="UniProtKB-KW"/>
</dbReference>
<keyword evidence="4" id="KW-0328">Glycosyltransferase</keyword>
<organism evidence="4 5">
    <name type="scientific">Aciduricibacillus chroicocephali</name>
    <dbReference type="NCBI Taxonomy" id="3054939"/>
    <lineage>
        <taxon>Bacteria</taxon>
        <taxon>Bacillati</taxon>
        <taxon>Bacillota</taxon>
        <taxon>Bacilli</taxon>
        <taxon>Bacillales</taxon>
        <taxon>Bacillaceae</taxon>
        <taxon>Aciduricibacillus</taxon>
    </lineage>
</organism>
<evidence type="ECO:0000256" key="1">
    <source>
        <dbReference type="ARBA" id="ARBA00022679"/>
    </source>
</evidence>
<dbReference type="InterPro" id="IPR001173">
    <property type="entry name" value="Glyco_trans_2-like"/>
</dbReference>
<dbReference type="Pfam" id="PF02709">
    <property type="entry name" value="Glyco_transf_7C"/>
    <property type="match status" value="1"/>
</dbReference>
<protein>
    <submittedName>
        <fullName evidence="4">Galactosyltransferase-related protein</fullName>
    </submittedName>
</protein>
<name>A0ABY9KWT0_9BACI</name>
<evidence type="ECO:0000259" key="3">
    <source>
        <dbReference type="Pfam" id="PF02709"/>
    </source>
</evidence>
<feature type="domain" description="Glycosyltransferase 2-like" evidence="2">
    <location>
        <begin position="41"/>
        <end position="91"/>
    </location>
</feature>
<dbReference type="InterPro" id="IPR027791">
    <property type="entry name" value="Galactosyl_T_C"/>
</dbReference>
<dbReference type="PRINTS" id="PR02050">
    <property type="entry name" value="B14GALTRFASE"/>
</dbReference>
<evidence type="ECO:0000313" key="5">
    <source>
        <dbReference type="Proteomes" id="UP001180087"/>
    </source>
</evidence>
<evidence type="ECO:0000259" key="2">
    <source>
        <dbReference type="Pfam" id="PF00535"/>
    </source>
</evidence>
<dbReference type="InterPro" id="IPR029044">
    <property type="entry name" value="Nucleotide-diphossugar_trans"/>
</dbReference>
<sequence length="224" mass="25723">MLDKTSIIIPISLNDEIRAKLFRWVKSFYENVMPEVELCIGVANEKPFSKAKAINEAVRSSKGQYLVLADADIFYNPKLIEKSIEALAEHPWVIPYNEVLNVHRGSTDELIQTEPQWPVSIELDTRPRTHGPRLRGGINIVTRENFDLVGGFDERFTGWGGEDDAFASSLNHLCGHYKRLEGTIYHLWHPANNSSDENYKANIELLKRYSNKEAVLEEIRKREK</sequence>
<proteinExistence type="predicted"/>
<dbReference type="Pfam" id="PF00535">
    <property type="entry name" value="Glycos_transf_2"/>
    <property type="match status" value="1"/>
</dbReference>
<keyword evidence="5" id="KW-1185">Reference proteome</keyword>
<gene>
    <name evidence="4" type="ORF">QR721_03645</name>
</gene>
<evidence type="ECO:0000313" key="4">
    <source>
        <dbReference type="EMBL" id="WLV25334.1"/>
    </source>
</evidence>
<accession>A0ABY9KWT0</accession>
<dbReference type="InterPro" id="IPR003859">
    <property type="entry name" value="Galactosyl_T"/>
</dbReference>
<dbReference type="EMBL" id="CP129113">
    <property type="protein sequence ID" value="WLV25334.1"/>
    <property type="molecule type" value="Genomic_DNA"/>
</dbReference>
<dbReference type="Gene3D" id="3.90.550.10">
    <property type="entry name" value="Spore Coat Polysaccharide Biosynthesis Protein SpsA, Chain A"/>
    <property type="match status" value="1"/>
</dbReference>
<dbReference type="SUPFAM" id="SSF53448">
    <property type="entry name" value="Nucleotide-diphospho-sugar transferases"/>
    <property type="match status" value="1"/>
</dbReference>
<dbReference type="Proteomes" id="UP001180087">
    <property type="component" value="Chromosome"/>
</dbReference>
<reference evidence="4" key="1">
    <citation type="submission" date="2023-06" db="EMBL/GenBank/DDBJ databases">
        <title>A Treasure from Seagulls: Isolation and Description of Aciduricobacillus qingdaonensis gen. nov., sp. nov., a Rare Obligately Uric Acid-utilizing Member in the Family Bacillaceae.</title>
        <authorList>
            <person name="Liu W."/>
            <person name="Wang B."/>
        </authorList>
    </citation>
    <scope>NUCLEOTIDE SEQUENCE</scope>
    <source>
        <strain evidence="4">44XB</strain>
    </source>
</reference>